<keyword evidence="9" id="KW-0832">Ubl conjugation</keyword>
<feature type="compositionally biased region" description="Polar residues" evidence="16">
    <location>
        <begin position="168"/>
        <end position="182"/>
    </location>
</feature>
<evidence type="ECO:0000256" key="7">
    <source>
        <dbReference type="ARBA" id="ARBA00022553"/>
    </source>
</evidence>
<dbReference type="GO" id="GO:0005634">
    <property type="term" value="C:nucleus"/>
    <property type="evidence" value="ECO:0007669"/>
    <property type="project" value="UniProtKB-SubCell"/>
</dbReference>
<keyword evidence="6" id="KW-0963">Cytoplasm</keyword>
<evidence type="ECO:0000256" key="10">
    <source>
        <dbReference type="ARBA" id="ARBA00023013"/>
    </source>
</evidence>
<keyword evidence="12" id="KW-0131">Cell cycle</keyword>
<comment type="subcellular location">
    <subcellularLocation>
        <location evidence="3">Cytoplasm</location>
    </subcellularLocation>
    <subcellularLocation>
        <location evidence="2">Endosome</location>
    </subcellularLocation>
    <subcellularLocation>
        <location evidence="1">Nucleus</location>
    </subcellularLocation>
</comment>
<dbReference type="AlphaFoldDB" id="A0A3B1KG45"/>
<dbReference type="GO" id="GO:0045930">
    <property type="term" value="P:negative regulation of mitotic cell cycle"/>
    <property type="evidence" value="ECO:0007669"/>
    <property type="project" value="TreeGrafter"/>
</dbReference>
<dbReference type="Gene3D" id="4.10.365.10">
    <property type="entry name" value="p27"/>
    <property type="match status" value="1"/>
</dbReference>
<evidence type="ECO:0000256" key="1">
    <source>
        <dbReference type="ARBA" id="ARBA00004123"/>
    </source>
</evidence>
<dbReference type="InterPro" id="IPR003175">
    <property type="entry name" value="CDI_dom"/>
</dbReference>
<evidence type="ECO:0000256" key="14">
    <source>
        <dbReference type="ARBA" id="ARBA00031925"/>
    </source>
</evidence>
<keyword evidence="11" id="KW-0539">Nucleus</keyword>
<comment type="function">
    <text evidence="15">Important regulator of cell cycle progression. Inhibits the kinase activity of CDK2 bound to cyclin A, but has little inhibitory activity on CDK2 bound to SPDYA. Involved in G1 arrest. Potent inhibitor of cyclin E- and cyclin A-CDK2 complexes. Forms a complex with cyclin type D-CDK4 complexes and is involved in the assembly, stability, and modulation of CCND1-CDK4 complex activation. Acts either as an inhibitor or an activator of cyclin type D-CDK4 complexes depending on its phosphorylation state and/or stoichometry.</text>
</comment>
<dbReference type="InterPro" id="IPR044898">
    <property type="entry name" value="CDI_dom_sf"/>
</dbReference>
<evidence type="ECO:0000256" key="2">
    <source>
        <dbReference type="ARBA" id="ARBA00004177"/>
    </source>
</evidence>
<protein>
    <recommendedName>
        <fullName evidence="5">Cyclin-dependent kinase inhibitor 1B</fullName>
    </recommendedName>
    <alternativeName>
        <fullName evidence="14">Cyclin-dependent kinase inhibitor p27</fullName>
    </alternativeName>
    <alternativeName>
        <fullName evidence="13">p27Kip1</fullName>
    </alternativeName>
</protein>
<evidence type="ECO:0000256" key="8">
    <source>
        <dbReference type="ARBA" id="ARBA00022753"/>
    </source>
</evidence>
<evidence type="ECO:0000313" key="18">
    <source>
        <dbReference type="Ensembl" id="ENSAMXP00000052684.1"/>
    </source>
</evidence>
<dbReference type="GO" id="GO:0008285">
    <property type="term" value="P:negative regulation of cell population proliferation"/>
    <property type="evidence" value="ECO:0007669"/>
    <property type="project" value="TreeGrafter"/>
</dbReference>
<dbReference type="Proteomes" id="UP000018467">
    <property type="component" value="Unassembled WGS sequence"/>
</dbReference>
<dbReference type="Pfam" id="PF02234">
    <property type="entry name" value="CDI"/>
    <property type="match status" value="1"/>
</dbReference>
<dbReference type="GO" id="GO:0004861">
    <property type="term" value="F:cyclin-dependent protein serine/threonine kinase inhibitor activity"/>
    <property type="evidence" value="ECO:0007669"/>
    <property type="project" value="InterPro"/>
</dbReference>
<dbReference type="Bgee" id="ENSAMXG00000033337">
    <property type="expression patterns" value="Expressed in intestine and 14 other cell types or tissues"/>
</dbReference>
<keyword evidence="8" id="KW-0967">Endosome</keyword>
<evidence type="ECO:0000256" key="5">
    <source>
        <dbReference type="ARBA" id="ARBA00014547"/>
    </source>
</evidence>
<evidence type="ECO:0000256" key="15">
    <source>
        <dbReference type="ARBA" id="ARBA00045727"/>
    </source>
</evidence>
<evidence type="ECO:0000256" key="3">
    <source>
        <dbReference type="ARBA" id="ARBA00004496"/>
    </source>
</evidence>
<evidence type="ECO:0000256" key="12">
    <source>
        <dbReference type="ARBA" id="ARBA00023306"/>
    </source>
</evidence>
<keyword evidence="10" id="KW-0649">Protein kinase inhibitor</keyword>
<dbReference type="GeneID" id="103030485"/>
<evidence type="ECO:0000256" key="6">
    <source>
        <dbReference type="ARBA" id="ARBA00022490"/>
    </source>
</evidence>
<dbReference type="PANTHER" id="PTHR10265">
    <property type="entry name" value="CYCLIN-DEPENDENT KINASE INHIBITOR 1"/>
    <property type="match status" value="1"/>
</dbReference>
<dbReference type="KEGG" id="amex:103030485"/>
<evidence type="ECO:0000313" key="19">
    <source>
        <dbReference type="Proteomes" id="UP000018467"/>
    </source>
</evidence>
<evidence type="ECO:0000256" key="13">
    <source>
        <dbReference type="ARBA" id="ARBA00031903"/>
    </source>
</evidence>
<evidence type="ECO:0000256" key="9">
    <source>
        <dbReference type="ARBA" id="ARBA00022843"/>
    </source>
</evidence>
<proteinExistence type="inferred from homology"/>
<dbReference type="InParanoid" id="A0A3B1KG45"/>
<dbReference type="GO" id="GO:0000082">
    <property type="term" value="P:G1/S transition of mitotic cell cycle"/>
    <property type="evidence" value="ECO:0007669"/>
    <property type="project" value="TreeGrafter"/>
</dbReference>
<feature type="compositionally biased region" description="Gly residues" evidence="16">
    <location>
        <begin position="130"/>
        <end position="144"/>
    </location>
</feature>
<evidence type="ECO:0000256" key="16">
    <source>
        <dbReference type="SAM" id="MobiDB-lite"/>
    </source>
</evidence>
<evidence type="ECO:0000256" key="11">
    <source>
        <dbReference type="ARBA" id="ARBA00023242"/>
    </source>
</evidence>
<dbReference type="GeneTree" id="ENSGT00940000159852"/>
<feature type="compositionally biased region" description="Low complexity" evidence="16">
    <location>
        <begin position="93"/>
        <end position="102"/>
    </location>
</feature>
<feature type="compositionally biased region" description="Basic and acidic residues" evidence="16">
    <location>
        <begin position="146"/>
        <end position="158"/>
    </location>
</feature>
<dbReference type="GO" id="GO:0005768">
    <property type="term" value="C:endosome"/>
    <property type="evidence" value="ECO:0007669"/>
    <property type="project" value="UniProtKB-SubCell"/>
</dbReference>
<accession>A0A3B1KG45</accession>
<reference evidence="19" key="1">
    <citation type="submission" date="2013-03" db="EMBL/GenBank/DDBJ databases">
        <authorList>
            <person name="Jeffery W."/>
            <person name="Warren W."/>
            <person name="Wilson R.K."/>
        </authorList>
    </citation>
    <scope>NUCLEOTIDE SEQUENCE</scope>
    <source>
        <strain evidence="19">female</strain>
    </source>
</reference>
<dbReference type="PANTHER" id="PTHR10265:SF9">
    <property type="entry name" value="CYCLIN-DEPENDENT KINASE INHIBITOR 1B"/>
    <property type="match status" value="1"/>
</dbReference>
<dbReference type="FunCoup" id="A0A3B1KG45">
    <property type="interactions" value="152"/>
</dbReference>
<dbReference type="STRING" id="7994.ENSAMXP00000052684"/>
<dbReference type="CTD" id="402862"/>
<reference evidence="19" key="2">
    <citation type="journal article" date="2014" name="Nat. Commun.">
        <title>The cavefish genome reveals candidate genes for eye loss.</title>
        <authorList>
            <person name="McGaugh S.E."/>
            <person name="Gross J.B."/>
            <person name="Aken B."/>
            <person name="Blin M."/>
            <person name="Borowsky R."/>
            <person name="Chalopin D."/>
            <person name="Hinaux H."/>
            <person name="Jeffery W.R."/>
            <person name="Keene A."/>
            <person name="Ma L."/>
            <person name="Minx P."/>
            <person name="Murphy D."/>
            <person name="O'Quin K.E."/>
            <person name="Retaux S."/>
            <person name="Rohner N."/>
            <person name="Searle S.M."/>
            <person name="Stahl B.A."/>
            <person name="Tabin C."/>
            <person name="Volff J.N."/>
            <person name="Yoshizawa M."/>
            <person name="Warren W.C."/>
        </authorList>
    </citation>
    <scope>NUCLEOTIDE SEQUENCE [LARGE SCALE GENOMIC DNA]</scope>
    <source>
        <strain evidence="19">female</strain>
    </source>
</reference>
<reference evidence="18" key="4">
    <citation type="submission" date="2025-09" db="UniProtKB">
        <authorList>
            <consortium name="Ensembl"/>
        </authorList>
    </citation>
    <scope>IDENTIFICATION</scope>
</reference>
<feature type="region of interest" description="Disordered" evidence="16">
    <location>
        <begin position="82"/>
        <end position="204"/>
    </location>
</feature>
<comment type="similarity">
    <text evidence="4">Belongs to the CDI family.</text>
</comment>
<keyword evidence="7" id="KW-0597">Phosphoprotein</keyword>
<evidence type="ECO:0000259" key="17">
    <source>
        <dbReference type="Pfam" id="PF02234"/>
    </source>
</evidence>
<name>A0A3B1KG45_ASTMX</name>
<dbReference type="RefSeq" id="XP_007232337.2">
    <property type="nucleotide sequence ID" value="XM_007232275.4"/>
</dbReference>
<reference evidence="18" key="3">
    <citation type="submission" date="2025-08" db="UniProtKB">
        <authorList>
            <consortium name="Ensembl"/>
        </authorList>
    </citation>
    <scope>IDENTIFICATION</scope>
</reference>
<dbReference type="GO" id="GO:0051087">
    <property type="term" value="F:protein-folding chaperone binding"/>
    <property type="evidence" value="ECO:0007669"/>
    <property type="project" value="TreeGrafter"/>
</dbReference>
<sequence>MSDVRLSNGSPPLERVDARLADHTRLPVRRNLFGGGAAPDSAEFRRDCTEQLREQERALRDKYNFDFARDEPLAPGQFVWEAMDGRSVPDFYSRPPRGSEPGRSGRRAPRRSSPSPSPSPPNQSEEDVDGGGGSDGGGGGGGAGVRTERTAARSDCRGVTRKRRSTEQQDGASQSKRVNGNSDAEEANHCPPEQTPRKSPPPNT</sequence>
<dbReference type="Ensembl" id="ENSAMXT00000057404.1">
    <property type="protein sequence ID" value="ENSAMXP00000052684.1"/>
    <property type="gene ID" value="ENSAMXG00000033337.1"/>
</dbReference>
<evidence type="ECO:0000256" key="4">
    <source>
        <dbReference type="ARBA" id="ARBA00006726"/>
    </source>
</evidence>
<organism evidence="18 19">
    <name type="scientific">Astyanax mexicanus</name>
    <name type="common">Blind cave fish</name>
    <name type="synonym">Astyanax fasciatus mexicanus</name>
    <dbReference type="NCBI Taxonomy" id="7994"/>
    <lineage>
        <taxon>Eukaryota</taxon>
        <taxon>Metazoa</taxon>
        <taxon>Chordata</taxon>
        <taxon>Craniata</taxon>
        <taxon>Vertebrata</taxon>
        <taxon>Euteleostomi</taxon>
        <taxon>Actinopterygii</taxon>
        <taxon>Neopterygii</taxon>
        <taxon>Teleostei</taxon>
        <taxon>Ostariophysi</taxon>
        <taxon>Characiformes</taxon>
        <taxon>Characoidei</taxon>
        <taxon>Acestrorhamphidae</taxon>
        <taxon>Acestrorhamphinae</taxon>
        <taxon>Astyanax</taxon>
    </lineage>
</organism>
<feature type="domain" description="Cyclin-dependent kinase inhibitor" evidence="17">
    <location>
        <begin position="31"/>
        <end position="82"/>
    </location>
</feature>
<keyword evidence="19" id="KW-1185">Reference proteome</keyword>